<reference evidence="2" key="2">
    <citation type="submission" date="2021-08" db="EMBL/GenBank/DDBJ databases">
        <authorList>
            <person name="Eriksson T."/>
        </authorList>
    </citation>
    <scope>NUCLEOTIDE SEQUENCE</scope>
    <source>
        <strain evidence="2">Stoneville</strain>
        <tissue evidence="2">Whole head</tissue>
    </source>
</reference>
<dbReference type="AlphaFoldDB" id="A0A8J6H9D5"/>
<protein>
    <recommendedName>
        <fullName evidence="4">Protein pinocchio</fullName>
    </recommendedName>
</protein>
<organism evidence="2 3">
    <name type="scientific">Tenebrio molitor</name>
    <name type="common">Yellow mealworm beetle</name>
    <dbReference type="NCBI Taxonomy" id="7067"/>
    <lineage>
        <taxon>Eukaryota</taxon>
        <taxon>Metazoa</taxon>
        <taxon>Ecdysozoa</taxon>
        <taxon>Arthropoda</taxon>
        <taxon>Hexapoda</taxon>
        <taxon>Insecta</taxon>
        <taxon>Pterygota</taxon>
        <taxon>Neoptera</taxon>
        <taxon>Endopterygota</taxon>
        <taxon>Coleoptera</taxon>
        <taxon>Polyphaga</taxon>
        <taxon>Cucujiformia</taxon>
        <taxon>Tenebrionidae</taxon>
        <taxon>Tenebrio</taxon>
    </lineage>
</organism>
<accession>A0A8J6H9D5</accession>
<feature type="region of interest" description="Disordered" evidence="1">
    <location>
        <begin position="103"/>
        <end position="124"/>
    </location>
</feature>
<evidence type="ECO:0000256" key="1">
    <source>
        <dbReference type="SAM" id="MobiDB-lite"/>
    </source>
</evidence>
<evidence type="ECO:0000313" key="2">
    <source>
        <dbReference type="EMBL" id="KAH0810418.1"/>
    </source>
</evidence>
<dbReference type="EMBL" id="JABDTM020027496">
    <property type="protein sequence ID" value="KAH0810418.1"/>
    <property type="molecule type" value="Genomic_DNA"/>
</dbReference>
<keyword evidence="3" id="KW-1185">Reference proteome</keyword>
<dbReference type="Proteomes" id="UP000719412">
    <property type="component" value="Unassembled WGS sequence"/>
</dbReference>
<evidence type="ECO:0000313" key="3">
    <source>
        <dbReference type="Proteomes" id="UP000719412"/>
    </source>
</evidence>
<proteinExistence type="predicted"/>
<name>A0A8J6H9D5_TENMO</name>
<gene>
    <name evidence="2" type="ORF">GEV33_012376</name>
</gene>
<reference evidence="2" key="1">
    <citation type="journal article" date="2020" name="J Insects Food Feed">
        <title>The yellow mealworm (Tenebrio molitor) genome: a resource for the emerging insects as food and feed industry.</title>
        <authorList>
            <person name="Eriksson T."/>
            <person name="Andere A."/>
            <person name="Kelstrup H."/>
            <person name="Emery V."/>
            <person name="Picard C."/>
        </authorList>
    </citation>
    <scope>NUCLEOTIDE SEQUENCE</scope>
    <source>
        <strain evidence="2">Stoneville</strain>
        <tissue evidence="2">Whole head</tissue>
    </source>
</reference>
<comment type="caution">
    <text evidence="2">The sequence shown here is derived from an EMBL/GenBank/DDBJ whole genome shotgun (WGS) entry which is preliminary data.</text>
</comment>
<sequence length="142" mass="15559">MSLASVHPAELHSNHSSLTTLSHSLDDITEADWNLQVHSDHVLTIEELRLQMTSCFTCGVSWSDSHVSLDCSECGGYALERPCPECDGVCGAVWKRDLSMSHASSKARWEGKCSKQQKPKGNLTNSVSQELSLKLEKLSANS</sequence>
<evidence type="ECO:0008006" key="4">
    <source>
        <dbReference type="Google" id="ProtNLM"/>
    </source>
</evidence>